<evidence type="ECO:0000313" key="6">
    <source>
        <dbReference type="EMBL" id="GAA4169478.1"/>
    </source>
</evidence>
<dbReference type="Proteomes" id="UP001501079">
    <property type="component" value="Unassembled WGS sequence"/>
</dbReference>
<keyword evidence="4" id="KW-0804">Transcription</keyword>
<name>A0ABP7ZTB0_9MICO</name>
<evidence type="ECO:0000313" key="7">
    <source>
        <dbReference type="Proteomes" id="UP001501079"/>
    </source>
</evidence>
<dbReference type="PANTHER" id="PTHR34294">
    <property type="entry name" value="TRANSCRIPTIONAL REGULATOR-RELATED"/>
    <property type="match status" value="1"/>
</dbReference>
<reference evidence="7" key="1">
    <citation type="journal article" date="2019" name="Int. J. Syst. Evol. Microbiol.">
        <title>The Global Catalogue of Microorganisms (GCM) 10K type strain sequencing project: providing services to taxonomists for standard genome sequencing and annotation.</title>
        <authorList>
            <consortium name="The Broad Institute Genomics Platform"/>
            <consortium name="The Broad Institute Genome Sequencing Center for Infectious Disease"/>
            <person name="Wu L."/>
            <person name="Ma J."/>
        </authorList>
    </citation>
    <scope>NUCLEOTIDE SEQUENCE [LARGE SCALE GENOMIC DNA]</scope>
    <source>
        <strain evidence="7">JCM 17591</strain>
    </source>
</reference>
<dbReference type="PANTHER" id="PTHR34294:SF12">
    <property type="entry name" value="SUGAR-BINDING TRANSCRIPTIONAL REGULATOR"/>
    <property type="match status" value="1"/>
</dbReference>
<evidence type="ECO:0000256" key="4">
    <source>
        <dbReference type="ARBA" id="ARBA00023163"/>
    </source>
</evidence>
<comment type="caution">
    <text evidence="6">The sequence shown here is derived from an EMBL/GenBank/DDBJ whole genome shotgun (WGS) entry which is preliminary data.</text>
</comment>
<keyword evidence="7" id="KW-1185">Reference proteome</keyword>
<proteinExistence type="inferred from homology"/>
<dbReference type="Pfam" id="PF04198">
    <property type="entry name" value="Sugar-bind"/>
    <property type="match status" value="1"/>
</dbReference>
<feature type="domain" description="Sugar-binding" evidence="5">
    <location>
        <begin position="74"/>
        <end position="328"/>
    </location>
</feature>
<dbReference type="CDD" id="cd00090">
    <property type="entry name" value="HTH_ARSR"/>
    <property type="match status" value="1"/>
</dbReference>
<sequence length="345" mass="36458">MSRAESARKPAAFADDRLSLVTKVAKLYHESHLRQPEISERLNLSQSRVSRLLKQAVDEGIVRTVVVSPEGLYSDLEQALADRYGLIDVAVADVLVQDEPSLLAALGATAAAYLQDTLNEHERLGISSWSASLLATVNSMSPPATVRLASEVVQVLGGVGRPDVQVQATHLTDQLARVTGGVPKFFPAPGIVGSSAARSVLMDDRYLGSLSTEWVNLTTVLAGIGALLPSPLLASSGNAVDSSETAFLEGAGAVGDVCLRFFDERGDPVATELDDRILGISREALLGVPRRIGVAGGERKYAAIRGAVLGGWVNILVTDKDTAVKLLEEPADEQDPEARAEGSTT</sequence>
<evidence type="ECO:0000259" key="5">
    <source>
        <dbReference type="Pfam" id="PF04198"/>
    </source>
</evidence>
<dbReference type="InterPro" id="IPR051054">
    <property type="entry name" value="SorC_transcr_regulators"/>
</dbReference>
<dbReference type="Gene3D" id="3.40.50.1360">
    <property type="match status" value="1"/>
</dbReference>
<dbReference type="InterPro" id="IPR011991">
    <property type="entry name" value="ArsR-like_HTH"/>
</dbReference>
<evidence type="ECO:0000256" key="2">
    <source>
        <dbReference type="ARBA" id="ARBA00023015"/>
    </source>
</evidence>
<gene>
    <name evidence="6" type="ORF">GCM10022287_06050</name>
</gene>
<dbReference type="InterPro" id="IPR036390">
    <property type="entry name" value="WH_DNA-bd_sf"/>
</dbReference>
<dbReference type="InterPro" id="IPR037171">
    <property type="entry name" value="NagB/RpiA_transferase-like"/>
</dbReference>
<comment type="similarity">
    <text evidence="1">Belongs to the SorC transcriptional regulatory family.</text>
</comment>
<dbReference type="InterPro" id="IPR007324">
    <property type="entry name" value="Sugar-bd_dom_put"/>
</dbReference>
<dbReference type="EMBL" id="BAABBW010000001">
    <property type="protein sequence ID" value="GAA4169478.1"/>
    <property type="molecule type" value="Genomic_DNA"/>
</dbReference>
<evidence type="ECO:0000256" key="3">
    <source>
        <dbReference type="ARBA" id="ARBA00023125"/>
    </source>
</evidence>
<evidence type="ECO:0000256" key="1">
    <source>
        <dbReference type="ARBA" id="ARBA00010466"/>
    </source>
</evidence>
<dbReference type="Gene3D" id="1.10.10.60">
    <property type="entry name" value="Homeodomain-like"/>
    <property type="match status" value="1"/>
</dbReference>
<protein>
    <submittedName>
        <fullName evidence="6">Sugar-binding transcriptional regulator</fullName>
    </submittedName>
</protein>
<accession>A0ABP7ZTB0</accession>
<dbReference type="Pfam" id="PF13412">
    <property type="entry name" value="HTH_24"/>
    <property type="match status" value="1"/>
</dbReference>
<keyword evidence="2" id="KW-0805">Transcription regulation</keyword>
<keyword evidence="3" id="KW-0238">DNA-binding</keyword>
<dbReference type="SUPFAM" id="SSF100950">
    <property type="entry name" value="NagB/RpiA/CoA transferase-like"/>
    <property type="match status" value="1"/>
</dbReference>
<dbReference type="SUPFAM" id="SSF46785">
    <property type="entry name" value="Winged helix' DNA-binding domain"/>
    <property type="match status" value="1"/>
</dbReference>
<dbReference type="RefSeq" id="WP_344751792.1">
    <property type="nucleotide sequence ID" value="NZ_BAABBW010000001.1"/>
</dbReference>
<organism evidence="6 7">
    <name type="scientific">Gryllotalpicola koreensis</name>
    <dbReference type="NCBI Taxonomy" id="993086"/>
    <lineage>
        <taxon>Bacteria</taxon>
        <taxon>Bacillati</taxon>
        <taxon>Actinomycetota</taxon>
        <taxon>Actinomycetes</taxon>
        <taxon>Micrococcales</taxon>
        <taxon>Microbacteriaceae</taxon>
        <taxon>Gryllotalpicola</taxon>
    </lineage>
</organism>